<feature type="domain" description="EfeO-type cupredoxin-like" evidence="1">
    <location>
        <begin position="37"/>
        <end position="137"/>
    </location>
</feature>
<name>A0A841SR73_9BACL</name>
<dbReference type="SUPFAM" id="SSF49503">
    <property type="entry name" value="Cupredoxins"/>
    <property type="match status" value="1"/>
</dbReference>
<accession>A0A841SR73</accession>
<dbReference type="EMBL" id="JACJVQ010000005">
    <property type="protein sequence ID" value="MBB6633702.1"/>
    <property type="molecule type" value="Genomic_DNA"/>
</dbReference>
<sequence>MSRKREPGTEGIVILHRKLAALFCALALVLALSACGSNGNNEEAASGEAPLVAEQELVIKASNWQFDQTEYKIPKNTPVEIKLVNDQGAHGIQIKDAGVKLNAAKDSKVVSLDAGTYEIKCNIVCGTGHLNMTAKLIVE</sequence>
<keyword evidence="3" id="KW-1185">Reference proteome</keyword>
<gene>
    <name evidence="2" type="ORF">H7B67_06240</name>
</gene>
<comment type="caution">
    <text evidence="2">The sequence shown here is derived from an EMBL/GenBank/DDBJ whole genome shotgun (WGS) entry which is preliminary data.</text>
</comment>
<dbReference type="InterPro" id="IPR028096">
    <property type="entry name" value="EfeO_Cupredoxin"/>
</dbReference>
<proteinExistence type="predicted"/>
<dbReference type="Proteomes" id="UP000535838">
    <property type="component" value="Unassembled WGS sequence"/>
</dbReference>
<evidence type="ECO:0000259" key="1">
    <source>
        <dbReference type="Pfam" id="PF13473"/>
    </source>
</evidence>
<dbReference type="AlphaFoldDB" id="A0A841SR73"/>
<organism evidence="2 3">
    <name type="scientific">Cohnella thailandensis</name>
    <dbReference type="NCBI Taxonomy" id="557557"/>
    <lineage>
        <taxon>Bacteria</taxon>
        <taxon>Bacillati</taxon>
        <taxon>Bacillota</taxon>
        <taxon>Bacilli</taxon>
        <taxon>Bacillales</taxon>
        <taxon>Paenibacillaceae</taxon>
        <taxon>Cohnella</taxon>
    </lineage>
</organism>
<reference evidence="2 3" key="1">
    <citation type="submission" date="2020-08" db="EMBL/GenBank/DDBJ databases">
        <title>Cohnella phylogeny.</title>
        <authorList>
            <person name="Dunlap C."/>
        </authorList>
    </citation>
    <scope>NUCLEOTIDE SEQUENCE [LARGE SCALE GENOMIC DNA]</scope>
    <source>
        <strain evidence="2 3">DSM 25241</strain>
    </source>
</reference>
<evidence type="ECO:0000313" key="3">
    <source>
        <dbReference type="Proteomes" id="UP000535838"/>
    </source>
</evidence>
<dbReference type="Pfam" id="PF13473">
    <property type="entry name" value="Cupredoxin_1"/>
    <property type="match status" value="1"/>
</dbReference>
<evidence type="ECO:0000313" key="2">
    <source>
        <dbReference type="EMBL" id="MBB6633702.1"/>
    </source>
</evidence>
<dbReference type="InterPro" id="IPR008972">
    <property type="entry name" value="Cupredoxin"/>
</dbReference>
<protein>
    <submittedName>
        <fullName evidence="2">Cupredoxin domain-containing protein</fullName>
    </submittedName>
</protein>
<dbReference type="PROSITE" id="PS51257">
    <property type="entry name" value="PROKAR_LIPOPROTEIN"/>
    <property type="match status" value="1"/>
</dbReference>
<dbReference type="Gene3D" id="2.60.40.420">
    <property type="entry name" value="Cupredoxins - blue copper proteins"/>
    <property type="match status" value="1"/>
</dbReference>